<reference evidence="1 2" key="1">
    <citation type="submission" date="2024-04" db="EMBL/GenBank/DDBJ databases">
        <title>Phyllosticta paracitricarpa is synonymous to the EU quarantine fungus P. citricarpa based on phylogenomic analyses.</title>
        <authorList>
            <consortium name="Lawrence Berkeley National Laboratory"/>
            <person name="Van ingen-buijs V.A."/>
            <person name="Van westerhoven A.C."/>
            <person name="Haridas S."/>
            <person name="Skiadas P."/>
            <person name="Martin F."/>
            <person name="Groenewald J.Z."/>
            <person name="Crous P.W."/>
            <person name="Seidl M.F."/>
        </authorList>
    </citation>
    <scope>NUCLEOTIDE SEQUENCE [LARGE SCALE GENOMIC DNA]</scope>
    <source>
        <strain evidence="1 2">CPC 17464</strain>
    </source>
</reference>
<dbReference type="GeneID" id="92036832"/>
<organism evidence="1 2">
    <name type="scientific">Phyllosticta citribraziliensis</name>
    <dbReference type="NCBI Taxonomy" id="989973"/>
    <lineage>
        <taxon>Eukaryota</taxon>
        <taxon>Fungi</taxon>
        <taxon>Dikarya</taxon>
        <taxon>Ascomycota</taxon>
        <taxon>Pezizomycotina</taxon>
        <taxon>Dothideomycetes</taxon>
        <taxon>Dothideomycetes incertae sedis</taxon>
        <taxon>Botryosphaeriales</taxon>
        <taxon>Phyllostictaceae</taxon>
        <taxon>Phyllosticta</taxon>
    </lineage>
</organism>
<dbReference type="RefSeq" id="XP_066657755.1">
    <property type="nucleotide sequence ID" value="XM_066803926.1"/>
</dbReference>
<comment type="caution">
    <text evidence="1">The sequence shown here is derived from an EMBL/GenBank/DDBJ whole genome shotgun (WGS) entry which is preliminary data.</text>
</comment>
<dbReference type="EMBL" id="JBBPEH010000003">
    <property type="protein sequence ID" value="KAK7540824.1"/>
    <property type="molecule type" value="Genomic_DNA"/>
</dbReference>
<dbReference type="Proteomes" id="UP001360953">
    <property type="component" value="Unassembled WGS sequence"/>
</dbReference>
<accession>A0ABR1M384</accession>
<sequence>MPAETTPKNRKKKPTYNKEERIEMNLNGIDTAWPNHKRGKYDGLVESTQRHIAFLARKGVPEDTVTRALNYYALQRLVKLNMDIRLRGRHNSTPFPANADSEKVKKDVKSWLSPRRQGHTALNFPPPNNGKLDPAQMTAIKREGVLIQLGQRIENVKHERRKAVEGFKESIKGYKCLAEELEALMAFFIARDTALAAALEIAD</sequence>
<protein>
    <submittedName>
        <fullName evidence="1">Uncharacterized protein</fullName>
    </submittedName>
</protein>
<proteinExistence type="predicted"/>
<keyword evidence="2" id="KW-1185">Reference proteome</keyword>
<name>A0ABR1M384_9PEZI</name>
<gene>
    <name evidence="1" type="ORF">J3D65DRAFT_691892</name>
</gene>
<evidence type="ECO:0000313" key="2">
    <source>
        <dbReference type="Proteomes" id="UP001360953"/>
    </source>
</evidence>
<evidence type="ECO:0000313" key="1">
    <source>
        <dbReference type="EMBL" id="KAK7540824.1"/>
    </source>
</evidence>